<protein>
    <recommendedName>
        <fullName evidence="2">histidine kinase</fullName>
        <ecNumber evidence="2">2.7.13.3</ecNumber>
    </recommendedName>
</protein>
<dbReference type="Pfam" id="PF13426">
    <property type="entry name" value="PAS_9"/>
    <property type="match status" value="1"/>
</dbReference>
<evidence type="ECO:0000313" key="8">
    <source>
        <dbReference type="Proteomes" id="UP000321362"/>
    </source>
</evidence>
<dbReference type="SUPFAM" id="SSF55785">
    <property type="entry name" value="PYP-like sensor domain (PAS domain)"/>
    <property type="match status" value="2"/>
</dbReference>
<dbReference type="PROSITE" id="PS50112">
    <property type="entry name" value="PAS"/>
    <property type="match status" value="1"/>
</dbReference>
<dbReference type="InterPro" id="IPR003018">
    <property type="entry name" value="GAF"/>
</dbReference>
<dbReference type="CDD" id="cd00082">
    <property type="entry name" value="HisKA"/>
    <property type="match status" value="1"/>
</dbReference>
<comment type="catalytic activity">
    <reaction evidence="1">
        <text>ATP + protein L-histidine = ADP + protein N-phospho-L-histidine.</text>
        <dbReference type="EC" id="2.7.13.3"/>
    </reaction>
</comment>
<evidence type="ECO:0000259" key="6">
    <source>
        <dbReference type="PROSITE" id="PS50112"/>
    </source>
</evidence>
<dbReference type="AlphaFoldDB" id="A0A5B8W407"/>
<keyword evidence="3" id="KW-0597">Phosphoprotein</keyword>
<dbReference type="InterPro" id="IPR029016">
    <property type="entry name" value="GAF-like_dom_sf"/>
</dbReference>
<dbReference type="Gene3D" id="3.30.450.20">
    <property type="entry name" value="PAS domain"/>
    <property type="match status" value="2"/>
</dbReference>
<evidence type="ECO:0000313" key="7">
    <source>
        <dbReference type="EMBL" id="QEC78463.1"/>
    </source>
</evidence>
<dbReference type="CDD" id="cd00130">
    <property type="entry name" value="PAS"/>
    <property type="match status" value="1"/>
</dbReference>
<dbReference type="Gene3D" id="1.10.287.130">
    <property type="match status" value="1"/>
</dbReference>
<accession>A0A5B8W407</accession>
<keyword evidence="5" id="KW-0418">Kinase</keyword>
<dbReference type="InterPro" id="IPR052162">
    <property type="entry name" value="Sensor_kinase/Photoreceptor"/>
</dbReference>
<dbReference type="Gene3D" id="3.30.450.40">
    <property type="match status" value="1"/>
</dbReference>
<name>A0A5B8W407_9SPHI</name>
<proteinExistence type="predicted"/>
<evidence type="ECO:0000256" key="4">
    <source>
        <dbReference type="ARBA" id="ARBA00022679"/>
    </source>
</evidence>
<dbReference type="EMBL" id="CP042437">
    <property type="protein sequence ID" value="QEC78463.1"/>
    <property type="molecule type" value="Genomic_DNA"/>
</dbReference>
<evidence type="ECO:0000256" key="3">
    <source>
        <dbReference type="ARBA" id="ARBA00022553"/>
    </source>
</evidence>
<evidence type="ECO:0000256" key="2">
    <source>
        <dbReference type="ARBA" id="ARBA00012438"/>
    </source>
</evidence>
<dbReference type="InterPro" id="IPR013655">
    <property type="entry name" value="PAS_fold_3"/>
</dbReference>
<dbReference type="InterPro" id="IPR003661">
    <property type="entry name" value="HisK_dim/P_dom"/>
</dbReference>
<dbReference type="SUPFAM" id="SSF47384">
    <property type="entry name" value="Homodimeric domain of signal transducing histidine kinase"/>
    <property type="match status" value="1"/>
</dbReference>
<dbReference type="Pfam" id="PF08447">
    <property type="entry name" value="PAS_3"/>
    <property type="match status" value="1"/>
</dbReference>
<dbReference type="PANTHER" id="PTHR43304">
    <property type="entry name" value="PHYTOCHROME-LIKE PROTEIN CPH1"/>
    <property type="match status" value="1"/>
</dbReference>
<sequence>MDKRFISFFTHSKDIFFVMDMSGVILHTNPSFRQLFNYTEAELLGINIADICHPADKERRDESVGRLVADKQLIGYQSRVKAKDGCYYSVTWSILLNDDGLIYSTGNPVVGVPAKSGPASDDIVQHTIQSLTEGFIVLDTGWNVLAFNPAFQAMANLDESQIRLSRFTSIESLGLTPRVMDELERSLTNKQALQVQYLNTFCNSWLRMNVYPYHNRLAVFIRDITEIMLQQWVLALEKKVLELNATSRYTLAQTTNELLMGIEGIFPEMICSVLEVDDAQEKLHNLAAPQLPKNYCDAIENLSVGPHVGSCGTAVFHRRQVIVSDIENDFLWADYAGLAKQFGLKACWSTPVISSKGSKVLAVFGIYYNCVREPNDSELQLIGRTVNILRVLIESKRNEENILDQNNRLQSIANISSHELRRPVATILGLVNLFDKDDILNPLNKEIIAHLDTSARELDDVIHSIVEKTLYMRVNEAEIYGEEVKGGR</sequence>
<dbReference type="InterPro" id="IPR035965">
    <property type="entry name" value="PAS-like_dom_sf"/>
</dbReference>
<keyword evidence="8" id="KW-1185">Reference proteome</keyword>
<dbReference type="InterPro" id="IPR036097">
    <property type="entry name" value="HisK_dim/P_sf"/>
</dbReference>
<gene>
    <name evidence="7" type="ORF">FSB76_21865</name>
</gene>
<dbReference type="SMART" id="SM00091">
    <property type="entry name" value="PAS"/>
    <property type="match status" value="2"/>
</dbReference>
<dbReference type="OrthoDB" id="9759607at2"/>
<feature type="domain" description="PAS" evidence="6">
    <location>
        <begin position="1"/>
        <end position="71"/>
    </location>
</feature>
<dbReference type="KEGG" id="mgk:FSB76_21865"/>
<evidence type="ECO:0000256" key="5">
    <source>
        <dbReference type="ARBA" id="ARBA00022777"/>
    </source>
</evidence>
<dbReference type="NCBIfam" id="TIGR00229">
    <property type="entry name" value="sensory_box"/>
    <property type="match status" value="1"/>
</dbReference>
<dbReference type="SUPFAM" id="SSF55781">
    <property type="entry name" value="GAF domain-like"/>
    <property type="match status" value="1"/>
</dbReference>
<organism evidence="7 8">
    <name type="scientific">Mucilaginibacter ginsenosidivorax</name>
    <dbReference type="NCBI Taxonomy" id="862126"/>
    <lineage>
        <taxon>Bacteria</taxon>
        <taxon>Pseudomonadati</taxon>
        <taxon>Bacteroidota</taxon>
        <taxon>Sphingobacteriia</taxon>
        <taxon>Sphingobacteriales</taxon>
        <taxon>Sphingobacteriaceae</taxon>
        <taxon>Mucilaginibacter</taxon>
    </lineage>
</organism>
<dbReference type="InterPro" id="IPR000014">
    <property type="entry name" value="PAS"/>
</dbReference>
<keyword evidence="4" id="KW-0808">Transferase</keyword>
<dbReference type="RefSeq" id="WP_147057122.1">
    <property type="nucleotide sequence ID" value="NZ_CP042437.1"/>
</dbReference>
<dbReference type="Pfam" id="PF13185">
    <property type="entry name" value="GAF_2"/>
    <property type="match status" value="1"/>
</dbReference>
<dbReference type="Proteomes" id="UP000321362">
    <property type="component" value="Chromosome"/>
</dbReference>
<reference evidence="7 8" key="1">
    <citation type="journal article" date="2013" name="J. Microbiol.">
        <title>Mucilaginibacter ginsenosidivorax sp. nov., with ginsenoside converting activity isolated from sediment.</title>
        <authorList>
            <person name="Kim J.K."/>
            <person name="Choi T.E."/>
            <person name="Liu Q.M."/>
            <person name="Park H.Y."/>
            <person name="Yi T.H."/>
            <person name="Yoon M.H."/>
            <person name="Kim S.C."/>
            <person name="Im W.T."/>
        </authorList>
    </citation>
    <scope>NUCLEOTIDE SEQUENCE [LARGE SCALE GENOMIC DNA]</scope>
    <source>
        <strain evidence="7 8">KHI28</strain>
    </source>
</reference>
<dbReference type="PANTHER" id="PTHR43304:SF1">
    <property type="entry name" value="PAC DOMAIN-CONTAINING PROTEIN"/>
    <property type="match status" value="1"/>
</dbReference>
<dbReference type="EC" id="2.7.13.3" evidence="2"/>
<evidence type="ECO:0000256" key="1">
    <source>
        <dbReference type="ARBA" id="ARBA00000085"/>
    </source>
</evidence>
<dbReference type="GO" id="GO:0000155">
    <property type="term" value="F:phosphorelay sensor kinase activity"/>
    <property type="evidence" value="ECO:0007669"/>
    <property type="project" value="InterPro"/>
</dbReference>